<dbReference type="InterPro" id="IPR051927">
    <property type="entry name" value="Zn_Chap_cDPG_Synth"/>
</dbReference>
<dbReference type="GO" id="GO:0000166">
    <property type="term" value="F:nucleotide binding"/>
    <property type="evidence" value="ECO:0007669"/>
    <property type="project" value="UniProtKB-KW"/>
</dbReference>
<dbReference type="SUPFAM" id="SSF90002">
    <property type="entry name" value="Hypothetical protein YjiA, C-terminal domain"/>
    <property type="match status" value="1"/>
</dbReference>
<proteinExistence type="predicted"/>
<dbReference type="AlphaFoldDB" id="A0A7S2XTM8"/>
<evidence type="ECO:0000256" key="1">
    <source>
        <dbReference type="ARBA" id="ARBA00022741"/>
    </source>
</evidence>
<keyword evidence="1" id="KW-0547">Nucleotide-binding</keyword>
<evidence type="ECO:0000259" key="4">
    <source>
        <dbReference type="SMART" id="SM00833"/>
    </source>
</evidence>
<evidence type="ECO:0000256" key="3">
    <source>
        <dbReference type="SAM" id="MobiDB-lite"/>
    </source>
</evidence>
<sequence>MGSVVRSKGFSWLASRHDRMAVWEQAGGSFNCADGGYWWASTPLELWPEDKEEVEDALHDYDPDGPFGDRRQEIVFIGSNMNEEALKKSLSACLLDEDEMQLGPEEWKETIDDPFPAWADSDEDI</sequence>
<dbReference type="Gene3D" id="3.30.1220.10">
    <property type="entry name" value="CobW-like, C-terminal domain"/>
    <property type="match status" value="1"/>
</dbReference>
<dbReference type="PANTHER" id="PTHR43603:SF1">
    <property type="entry name" value="ZINC-REGULATED GTPASE METALLOPROTEIN ACTIVATOR 1"/>
    <property type="match status" value="1"/>
</dbReference>
<keyword evidence="2" id="KW-0143">Chaperone</keyword>
<name>A0A7S2XTM8_9STRA</name>
<feature type="domain" description="CobW C-terminal" evidence="4">
    <location>
        <begin position="1"/>
        <end position="94"/>
    </location>
</feature>
<dbReference type="EMBL" id="HBHR01001047">
    <property type="protein sequence ID" value="CAD9857812.1"/>
    <property type="molecule type" value="Transcribed_RNA"/>
</dbReference>
<dbReference type="SMART" id="SM00833">
    <property type="entry name" value="CobW_C"/>
    <property type="match status" value="1"/>
</dbReference>
<dbReference type="InterPro" id="IPR036627">
    <property type="entry name" value="CobW-likC_sf"/>
</dbReference>
<evidence type="ECO:0000313" key="5">
    <source>
        <dbReference type="EMBL" id="CAD9857812.1"/>
    </source>
</evidence>
<dbReference type="PANTHER" id="PTHR43603">
    <property type="entry name" value="COBW DOMAIN-CONTAINING PROTEIN DDB_G0274527"/>
    <property type="match status" value="1"/>
</dbReference>
<dbReference type="InterPro" id="IPR011629">
    <property type="entry name" value="CobW-like_C"/>
</dbReference>
<organism evidence="5">
    <name type="scientific">Fibrocapsa japonica</name>
    <dbReference type="NCBI Taxonomy" id="94617"/>
    <lineage>
        <taxon>Eukaryota</taxon>
        <taxon>Sar</taxon>
        <taxon>Stramenopiles</taxon>
        <taxon>Ochrophyta</taxon>
        <taxon>Raphidophyceae</taxon>
        <taxon>Chattonellales</taxon>
        <taxon>Chattonellaceae</taxon>
        <taxon>Fibrocapsa</taxon>
    </lineage>
</organism>
<accession>A0A7S2XTM8</accession>
<evidence type="ECO:0000256" key="2">
    <source>
        <dbReference type="ARBA" id="ARBA00023186"/>
    </source>
</evidence>
<feature type="region of interest" description="Disordered" evidence="3">
    <location>
        <begin position="103"/>
        <end position="125"/>
    </location>
</feature>
<gene>
    <name evidence="5" type="ORF">FJAP1339_LOCUS328</name>
</gene>
<dbReference type="Pfam" id="PF07683">
    <property type="entry name" value="CobW_C"/>
    <property type="match status" value="1"/>
</dbReference>
<protein>
    <recommendedName>
        <fullName evidence="4">CobW C-terminal domain-containing protein</fullName>
    </recommendedName>
</protein>
<reference evidence="5" key="1">
    <citation type="submission" date="2021-01" db="EMBL/GenBank/DDBJ databases">
        <authorList>
            <person name="Corre E."/>
            <person name="Pelletier E."/>
            <person name="Niang G."/>
            <person name="Scheremetjew M."/>
            <person name="Finn R."/>
            <person name="Kale V."/>
            <person name="Holt S."/>
            <person name="Cochrane G."/>
            <person name="Meng A."/>
            <person name="Brown T."/>
            <person name="Cohen L."/>
        </authorList>
    </citation>
    <scope>NUCLEOTIDE SEQUENCE</scope>
    <source>
        <strain evidence="5">CCMP1661</strain>
    </source>
</reference>